<protein>
    <submittedName>
        <fullName evidence="1">Uncharacterized protein</fullName>
    </submittedName>
</protein>
<dbReference type="EMBL" id="JANKHO010000071">
    <property type="protein sequence ID" value="KAJ3516021.1"/>
    <property type="molecule type" value="Genomic_DNA"/>
</dbReference>
<evidence type="ECO:0000313" key="2">
    <source>
        <dbReference type="Proteomes" id="UP001148786"/>
    </source>
</evidence>
<accession>A0A9W8N092</accession>
<comment type="caution">
    <text evidence="1">The sequence shown here is derived from an EMBL/GenBank/DDBJ whole genome shotgun (WGS) entry which is preliminary data.</text>
</comment>
<sequence>MAADLDQKIQNHFNRTPSIALNSSSEQEVEFLKLRLLRSRTCPLQIYFLSHFPFTGIGPAVEVLSAYFDGCIPGPAHAPQEGEDQPLGSFGYDFVVDITRILFSSPVIDSLYWEYFLNKLYLSPKFFSAQLRRLALKNPPSYATLLPILLGGDDVLIDQFHTTLFRLRFLKIWRMADLWYLLSHLTLPSLRVFTTAHILEDQQCD</sequence>
<reference evidence="1" key="1">
    <citation type="submission" date="2022-07" db="EMBL/GenBank/DDBJ databases">
        <title>Genome Sequence of Agrocybe chaxingu.</title>
        <authorList>
            <person name="Buettner E."/>
        </authorList>
    </citation>
    <scope>NUCLEOTIDE SEQUENCE</scope>
    <source>
        <strain evidence="1">MP-N11</strain>
    </source>
</reference>
<name>A0A9W8N092_9AGAR</name>
<gene>
    <name evidence="1" type="ORF">NLJ89_g1397</name>
</gene>
<evidence type="ECO:0000313" key="1">
    <source>
        <dbReference type="EMBL" id="KAJ3516021.1"/>
    </source>
</evidence>
<dbReference type="AlphaFoldDB" id="A0A9W8N092"/>
<keyword evidence="2" id="KW-1185">Reference proteome</keyword>
<proteinExistence type="predicted"/>
<dbReference type="Proteomes" id="UP001148786">
    <property type="component" value="Unassembled WGS sequence"/>
</dbReference>
<organism evidence="1 2">
    <name type="scientific">Agrocybe chaxingu</name>
    <dbReference type="NCBI Taxonomy" id="84603"/>
    <lineage>
        <taxon>Eukaryota</taxon>
        <taxon>Fungi</taxon>
        <taxon>Dikarya</taxon>
        <taxon>Basidiomycota</taxon>
        <taxon>Agaricomycotina</taxon>
        <taxon>Agaricomycetes</taxon>
        <taxon>Agaricomycetidae</taxon>
        <taxon>Agaricales</taxon>
        <taxon>Agaricineae</taxon>
        <taxon>Strophariaceae</taxon>
        <taxon>Agrocybe</taxon>
    </lineage>
</organism>